<reference evidence="22" key="3">
    <citation type="submission" date="2022-09" db="EMBL/GenBank/DDBJ databases">
        <title>Complete genome sequence of Vulcanisaeta souniana.</title>
        <authorList>
            <person name="Kato S."/>
            <person name="Itoh T."/>
            <person name="Ohkuma M."/>
        </authorList>
    </citation>
    <scope>NUCLEOTIDE SEQUENCE [LARGE SCALE GENOMIC DNA]</scope>
    <source>
        <strain evidence="22">JCM 11219</strain>
    </source>
</reference>
<reference evidence="20" key="1">
    <citation type="journal article" date="2014" name="Int. J. Syst. Evol. Microbiol.">
        <title>Complete genome sequence of Corynebacterium casei LMG S-19264T (=DSM 44701T), isolated from a smear-ripened cheese.</title>
        <authorList>
            <consortium name="US DOE Joint Genome Institute (JGI-PGF)"/>
            <person name="Walter F."/>
            <person name="Albersmeier A."/>
            <person name="Kalinowski J."/>
            <person name="Ruckert C."/>
        </authorList>
    </citation>
    <scope>NUCLEOTIDE SEQUENCE</scope>
    <source>
        <strain evidence="20">JCM 11219</strain>
    </source>
</reference>
<evidence type="ECO:0000256" key="17">
    <source>
        <dbReference type="HAMAP-Rule" id="MF_01285"/>
    </source>
</evidence>
<feature type="domain" description="Riboflavin kinase" evidence="18">
    <location>
        <begin position="112"/>
        <end position="231"/>
    </location>
</feature>
<feature type="binding site" evidence="17">
    <location>
        <position position="201"/>
    </location>
    <ligand>
        <name>FMN</name>
        <dbReference type="ChEBI" id="CHEBI:58210"/>
    </ligand>
</feature>
<evidence type="ECO:0000313" key="19">
    <source>
        <dbReference type="EMBL" id="BDR91213.1"/>
    </source>
</evidence>
<dbReference type="Pfam" id="PF01982">
    <property type="entry name" value="CTP-dep_RFKase"/>
    <property type="match status" value="1"/>
</dbReference>
<evidence type="ECO:0000313" key="21">
    <source>
        <dbReference type="Proteomes" id="UP000657075"/>
    </source>
</evidence>
<evidence type="ECO:0000313" key="22">
    <source>
        <dbReference type="Proteomes" id="UP001060771"/>
    </source>
</evidence>
<evidence type="ECO:0000256" key="12">
    <source>
        <dbReference type="ARBA" id="ARBA00022842"/>
    </source>
</evidence>
<comment type="function">
    <text evidence="1 17">Catalyzes the CTP-dependent phosphorylation of riboflavin (vitamin B2) to form flavin mononucleotide (FMN).</text>
</comment>
<feature type="binding site" evidence="17">
    <location>
        <position position="209"/>
    </location>
    <ligand>
        <name>FMN</name>
        <dbReference type="ChEBI" id="CHEBI:58210"/>
    </ligand>
</feature>
<dbReference type="OrthoDB" id="30955at2157"/>
<dbReference type="Gene3D" id="1.10.10.10">
    <property type="entry name" value="Winged helix-like DNA-binding domain superfamily/Winged helix DNA-binding domain"/>
    <property type="match status" value="1"/>
</dbReference>
<dbReference type="SUPFAM" id="SSF46785">
    <property type="entry name" value="Winged helix' DNA-binding domain"/>
    <property type="match status" value="1"/>
</dbReference>
<comment type="cofactor">
    <cofactor evidence="17">
        <name>Mg(2+)</name>
        <dbReference type="ChEBI" id="CHEBI:18420"/>
    </cofactor>
    <text evidence="17">Binds 1 Mg(2+) ion per subunit.</text>
</comment>
<feature type="binding site" evidence="17">
    <location>
        <begin position="214"/>
        <end position="217"/>
    </location>
    <ligand>
        <name>CDP</name>
        <dbReference type="ChEBI" id="CHEBI:58069"/>
    </ligand>
</feature>
<dbReference type="Proteomes" id="UP001060771">
    <property type="component" value="Chromosome"/>
</dbReference>
<keyword evidence="7 17" id="KW-0288">FMN</keyword>
<dbReference type="UniPathway" id="UPA00276">
    <property type="reaction ID" value="UER00929"/>
</dbReference>
<dbReference type="GO" id="GO:0000166">
    <property type="term" value="F:nucleotide binding"/>
    <property type="evidence" value="ECO:0007669"/>
    <property type="project" value="UniProtKB-UniRule"/>
</dbReference>
<comment type="pathway">
    <text evidence="2 17">Cofactor biosynthesis; FMN biosynthesis; FMN from riboflavin (CTP route): step 1/1.</text>
</comment>
<dbReference type="InterPro" id="IPR023465">
    <property type="entry name" value="Riboflavin_kinase_dom_sf"/>
</dbReference>
<dbReference type="PANTHER" id="PTHR40706:SF1">
    <property type="entry name" value="RIBOFLAVIN KINASE"/>
    <property type="match status" value="1"/>
</dbReference>
<keyword evidence="9 17" id="KW-0479">Metal-binding</keyword>
<evidence type="ECO:0000256" key="11">
    <source>
        <dbReference type="ARBA" id="ARBA00022777"/>
    </source>
</evidence>
<evidence type="ECO:0000259" key="18">
    <source>
        <dbReference type="Pfam" id="PF01982"/>
    </source>
</evidence>
<dbReference type="EMBL" id="BMNM01000015">
    <property type="protein sequence ID" value="GGI86704.1"/>
    <property type="molecule type" value="Genomic_DNA"/>
</dbReference>
<evidence type="ECO:0000256" key="6">
    <source>
        <dbReference type="ARBA" id="ARBA00022630"/>
    </source>
</evidence>
<evidence type="ECO:0000256" key="9">
    <source>
        <dbReference type="ARBA" id="ARBA00022723"/>
    </source>
</evidence>
<comment type="caution">
    <text evidence="17">Lacks conserved residue(s) required for the propagation of feature annotation.</text>
</comment>
<proteinExistence type="inferred from homology"/>
<keyword evidence="6 17" id="KW-0285">Flavoprotein</keyword>
<evidence type="ECO:0000256" key="14">
    <source>
        <dbReference type="ARBA" id="ARBA00030544"/>
    </source>
</evidence>
<dbReference type="HAMAP" id="MF_01285">
    <property type="entry name" value="Riboflavin_kinase"/>
    <property type="match status" value="1"/>
</dbReference>
<dbReference type="PANTHER" id="PTHR40706">
    <property type="entry name" value="RIBOFLAVIN KINASE"/>
    <property type="match status" value="1"/>
</dbReference>
<organism evidence="20 21">
    <name type="scientific">Vulcanisaeta souniana JCM 11219</name>
    <dbReference type="NCBI Taxonomy" id="1293586"/>
    <lineage>
        <taxon>Archaea</taxon>
        <taxon>Thermoproteota</taxon>
        <taxon>Thermoprotei</taxon>
        <taxon>Thermoproteales</taxon>
        <taxon>Thermoproteaceae</taxon>
        <taxon>Vulcanisaeta</taxon>
    </lineage>
</organism>
<dbReference type="EC" id="2.7.1.161" evidence="4 17"/>
<dbReference type="Gene3D" id="2.40.30.30">
    <property type="entry name" value="Riboflavin kinase-like"/>
    <property type="match status" value="1"/>
</dbReference>
<dbReference type="GO" id="GO:0009398">
    <property type="term" value="P:FMN biosynthetic process"/>
    <property type="evidence" value="ECO:0007669"/>
    <property type="project" value="UniProtKB-UniRule"/>
</dbReference>
<feature type="binding site" evidence="17">
    <location>
        <position position="144"/>
    </location>
    <ligand>
        <name>Mg(2+)</name>
        <dbReference type="ChEBI" id="CHEBI:18420"/>
    </ligand>
</feature>
<reference evidence="20" key="2">
    <citation type="submission" date="2020-09" db="EMBL/GenBank/DDBJ databases">
        <authorList>
            <person name="Sun Q."/>
            <person name="Ohkuma M."/>
        </authorList>
    </citation>
    <scope>NUCLEOTIDE SEQUENCE</scope>
    <source>
        <strain evidence="20">JCM 11219</strain>
    </source>
</reference>
<keyword evidence="11 17" id="KW-0418">Kinase</keyword>
<evidence type="ECO:0000256" key="16">
    <source>
        <dbReference type="ARBA" id="ARBA00047857"/>
    </source>
</evidence>
<evidence type="ECO:0000256" key="4">
    <source>
        <dbReference type="ARBA" id="ARBA00011987"/>
    </source>
</evidence>
<comment type="similarity">
    <text evidence="3 17">Belongs to the archaeal riboflavin kinase family.</text>
</comment>
<sequence length="234" mass="26395">MENTVSRASLGIDYKLLRRIPYLILLVKYGINDRDYTAINLTRLANDIGTTPQNVFKIINRLTDEGLIVKASVNGQLTIKFTQRASEALRFVIDTIRQYLDERLVIRLVGNVISGLGEGSFYMSLDGYVKQFIEKLGFKPYPGTLNIKLKPEYAKYKLYLDVLPGIYIEGFSNGVRTYGGVKCFKASIHGLPGAVLVIERTHHGFDTIEVISPYRLRDELSLKDGDEVEVLVNL</sequence>
<evidence type="ECO:0000256" key="2">
    <source>
        <dbReference type="ARBA" id="ARBA00005219"/>
    </source>
</evidence>
<dbReference type="GO" id="GO:0000287">
    <property type="term" value="F:magnesium ion binding"/>
    <property type="evidence" value="ECO:0007669"/>
    <property type="project" value="UniProtKB-UniRule"/>
</dbReference>
<comment type="catalytic activity">
    <reaction evidence="16 17">
        <text>riboflavin + CTP = CDP + FMN + H(+)</text>
        <dbReference type="Rhea" id="RHEA:25021"/>
        <dbReference type="ChEBI" id="CHEBI:15378"/>
        <dbReference type="ChEBI" id="CHEBI:37563"/>
        <dbReference type="ChEBI" id="CHEBI:57986"/>
        <dbReference type="ChEBI" id="CHEBI:58069"/>
        <dbReference type="ChEBI" id="CHEBI:58210"/>
        <dbReference type="EC" id="2.7.1.161"/>
    </reaction>
</comment>
<dbReference type="Proteomes" id="UP000657075">
    <property type="component" value="Unassembled WGS sequence"/>
</dbReference>
<feature type="binding site" evidence="17">
    <location>
        <position position="146"/>
    </location>
    <ligand>
        <name>Mg(2+)</name>
        <dbReference type="ChEBI" id="CHEBI:18420"/>
    </ligand>
</feature>
<dbReference type="SUPFAM" id="SSF82114">
    <property type="entry name" value="Riboflavin kinase-like"/>
    <property type="match status" value="1"/>
</dbReference>
<dbReference type="InterPro" id="IPR039063">
    <property type="entry name" value="RibK_CTP-dep"/>
</dbReference>
<evidence type="ECO:0000256" key="1">
    <source>
        <dbReference type="ARBA" id="ARBA00003072"/>
    </source>
</evidence>
<evidence type="ECO:0000313" key="20">
    <source>
        <dbReference type="EMBL" id="GGI86704.1"/>
    </source>
</evidence>
<keyword evidence="22" id="KW-1185">Reference proteome</keyword>
<accession>A0A830E691</accession>
<evidence type="ECO:0000256" key="13">
    <source>
        <dbReference type="ARBA" id="ARBA00029789"/>
    </source>
</evidence>
<dbReference type="InterPro" id="IPR023602">
    <property type="entry name" value="Riboflavin_kinase_CTP-dep"/>
</dbReference>
<reference evidence="19" key="4">
    <citation type="journal article" date="2023" name="Microbiol. Resour. Announc.">
        <title>Complete Genome Sequence of Vulcanisaeta souniana Strain IC-059, a Hyperthermophilic Archaeon Isolated from Hot Spring Water in Japan.</title>
        <authorList>
            <person name="Kato S."/>
            <person name="Itoh T."/>
            <person name="Wu L."/>
            <person name="Ma J."/>
            <person name="Ohkuma M."/>
        </authorList>
    </citation>
    <scope>NUCLEOTIDE SEQUENCE</scope>
    <source>
        <strain evidence="19">JCM 11219</strain>
    </source>
</reference>
<dbReference type="InterPro" id="IPR036390">
    <property type="entry name" value="WH_DNA-bd_sf"/>
</dbReference>
<evidence type="ECO:0000256" key="10">
    <source>
        <dbReference type="ARBA" id="ARBA00022741"/>
    </source>
</evidence>
<name>A0A830E691_9CREN</name>
<gene>
    <name evidence="17" type="primary">ribK</name>
    <name evidence="20" type="ORF">GCM10007112_24560</name>
    <name evidence="19" type="ORF">Vsou_03060</name>
</gene>
<protein>
    <recommendedName>
        <fullName evidence="5 17">Riboflavin kinase</fullName>
        <shortName evidence="17">RFK</shortName>
        <ecNumber evidence="4 17">2.7.1.161</ecNumber>
    </recommendedName>
    <alternativeName>
        <fullName evidence="14 17">CTP-dependent riboflavin kinase</fullName>
    </alternativeName>
    <alternativeName>
        <fullName evidence="15 17">CTP:riboflavin 5'-phosphotransferase</fullName>
    </alternativeName>
    <alternativeName>
        <fullName evidence="13 17">Flavokinase</fullName>
    </alternativeName>
</protein>
<dbReference type="InterPro" id="IPR036388">
    <property type="entry name" value="WH-like_DNA-bd_sf"/>
</dbReference>
<feature type="binding site" evidence="17">
    <location>
        <begin position="115"/>
        <end position="120"/>
    </location>
    <ligand>
        <name>CDP</name>
        <dbReference type="ChEBI" id="CHEBI:58069"/>
    </ligand>
</feature>
<dbReference type="InterPro" id="IPR023470">
    <property type="entry name" value="Riboflavin_kinase_archaeal"/>
</dbReference>
<evidence type="ECO:0000256" key="7">
    <source>
        <dbReference type="ARBA" id="ARBA00022643"/>
    </source>
</evidence>
<keyword evidence="12 17" id="KW-0460">Magnesium</keyword>
<evidence type="ECO:0000256" key="5">
    <source>
        <dbReference type="ARBA" id="ARBA00017394"/>
    </source>
</evidence>
<keyword evidence="8 17" id="KW-0808">Transferase</keyword>
<dbReference type="GO" id="GO:0009231">
    <property type="term" value="P:riboflavin biosynthetic process"/>
    <property type="evidence" value="ECO:0007669"/>
    <property type="project" value="InterPro"/>
</dbReference>
<keyword evidence="10 17" id="KW-0547">Nucleotide-binding</keyword>
<dbReference type="GeneID" id="76205857"/>
<dbReference type="GO" id="GO:0008531">
    <property type="term" value="F:riboflavin kinase activity"/>
    <property type="evidence" value="ECO:0007669"/>
    <property type="project" value="InterPro"/>
</dbReference>
<dbReference type="RefSeq" id="WP_054844526.1">
    <property type="nucleotide sequence ID" value="NZ_AP026830.1"/>
</dbReference>
<dbReference type="AlphaFoldDB" id="A0A830E691"/>
<dbReference type="EMBL" id="AP026830">
    <property type="protein sequence ID" value="BDR91213.1"/>
    <property type="molecule type" value="Genomic_DNA"/>
</dbReference>
<evidence type="ECO:0000256" key="8">
    <source>
        <dbReference type="ARBA" id="ARBA00022679"/>
    </source>
</evidence>
<evidence type="ECO:0000256" key="3">
    <source>
        <dbReference type="ARBA" id="ARBA00006428"/>
    </source>
</evidence>
<evidence type="ECO:0000256" key="15">
    <source>
        <dbReference type="ARBA" id="ARBA00033116"/>
    </source>
</evidence>